<accession>A0ABU5I633</accession>
<comment type="caution">
    <text evidence="1">The sequence shown here is derived from an EMBL/GenBank/DDBJ whole genome shotgun (WGS) entry which is preliminary data.</text>
</comment>
<reference evidence="1 2" key="1">
    <citation type="submission" date="2023-12" db="EMBL/GenBank/DDBJ databases">
        <title>Description of Novel Strain Fulvimarina sp. 2208YS6-2-32 isolated from Uroteuthis (Photololigo) edulis.</title>
        <authorList>
            <person name="Park J.-S."/>
        </authorList>
    </citation>
    <scope>NUCLEOTIDE SEQUENCE [LARGE SCALE GENOMIC DNA]</scope>
    <source>
        <strain evidence="1 2">2208YS6-2-32</strain>
    </source>
</reference>
<evidence type="ECO:0000313" key="2">
    <source>
        <dbReference type="Proteomes" id="UP001294412"/>
    </source>
</evidence>
<proteinExistence type="predicted"/>
<organism evidence="1 2">
    <name type="scientific">Fulvimarina uroteuthidis</name>
    <dbReference type="NCBI Taxonomy" id="3098149"/>
    <lineage>
        <taxon>Bacteria</taxon>
        <taxon>Pseudomonadati</taxon>
        <taxon>Pseudomonadota</taxon>
        <taxon>Alphaproteobacteria</taxon>
        <taxon>Hyphomicrobiales</taxon>
        <taxon>Aurantimonadaceae</taxon>
        <taxon>Fulvimarina</taxon>
    </lineage>
</organism>
<evidence type="ECO:0000313" key="1">
    <source>
        <dbReference type="EMBL" id="MDY8110666.1"/>
    </source>
</evidence>
<keyword evidence="2" id="KW-1185">Reference proteome</keyword>
<sequence length="125" mass="13735">MSSSHELIGRILSSLIAGGLRKQYLEPEEFECADPPKFYEFMDVMHWMVEERLIRVEGIEVDGLHRSVQLTSLGLKAAEDKAFDENESVREAVEKTPSGLSAEKYAKIGSFVGGLIGGMTKSIGG</sequence>
<evidence type="ECO:0008006" key="3">
    <source>
        <dbReference type="Google" id="ProtNLM"/>
    </source>
</evidence>
<dbReference type="RefSeq" id="WP_322188430.1">
    <property type="nucleotide sequence ID" value="NZ_JAXLPB010000005.1"/>
</dbReference>
<gene>
    <name evidence="1" type="ORF">U0C82_16100</name>
</gene>
<protein>
    <recommendedName>
        <fullName evidence="3">DUF2513 domain-containing protein</fullName>
    </recommendedName>
</protein>
<dbReference type="Proteomes" id="UP001294412">
    <property type="component" value="Unassembled WGS sequence"/>
</dbReference>
<name>A0ABU5I633_9HYPH</name>
<dbReference type="EMBL" id="JAXLPB010000005">
    <property type="protein sequence ID" value="MDY8110666.1"/>
    <property type="molecule type" value="Genomic_DNA"/>
</dbReference>